<evidence type="ECO:0000313" key="2">
    <source>
        <dbReference type="Proteomes" id="UP000825935"/>
    </source>
</evidence>
<keyword evidence="2" id="KW-1185">Reference proteome</keyword>
<comment type="caution">
    <text evidence="1">The sequence shown here is derived from an EMBL/GenBank/DDBJ whole genome shotgun (WGS) entry which is preliminary data.</text>
</comment>
<sequence>MIFITSTTRRSSNLTQKAGLKAEDDSSIFLALYRACLCAHDIHHVDIHQVSHRKRGLKPPSADIVQTCDMKYWSLVATEGPQAAVGFVAFFTSTLSSRCAQR</sequence>
<dbReference type="AlphaFoldDB" id="A0A8T2U0Y7"/>
<dbReference type="Proteomes" id="UP000825935">
    <property type="component" value="Chromosome 10"/>
</dbReference>
<reference evidence="1" key="1">
    <citation type="submission" date="2021-08" db="EMBL/GenBank/DDBJ databases">
        <title>WGS assembly of Ceratopteris richardii.</title>
        <authorList>
            <person name="Marchant D.B."/>
            <person name="Chen G."/>
            <person name="Jenkins J."/>
            <person name="Shu S."/>
            <person name="Leebens-Mack J."/>
            <person name="Grimwood J."/>
            <person name="Schmutz J."/>
            <person name="Soltis P."/>
            <person name="Soltis D."/>
            <person name="Chen Z.-H."/>
        </authorList>
    </citation>
    <scope>NUCLEOTIDE SEQUENCE</scope>
    <source>
        <strain evidence="1">Whitten #5841</strain>
        <tissue evidence="1">Leaf</tissue>
    </source>
</reference>
<organism evidence="1 2">
    <name type="scientific">Ceratopteris richardii</name>
    <name type="common">Triangle waterfern</name>
    <dbReference type="NCBI Taxonomy" id="49495"/>
    <lineage>
        <taxon>Eukaryota</taxon>
        <taxon>Viridiplantae</taxon>
        <taxon>Streptophyta</taxon>
        <taxon>Embryophyta</taxon>
        <taxon>Tracheophyta</taxon>
        <taxon>Polypodiopsida</taxon>
        <taxon>Polypodiidae</taxon>
        <taxon>Polypodiales</taxon>
        <taxon>Pteridineae</taxon>
        <taxon>Pteridaceae</taxon>
        <taxon>Parkerioideae</taxon>
        <taxon>Ceratopteris</taxon>
    </lineage>
</organism>
<protein>
    <submittedName>
        <fullName evidence="1">Uncharacterized protein</fullName>
    </submittedName>
</protein>
<dbReference type="EMBL" id="CM035415">
    <property type="protein sequence ID" value="KAH7427473.1"/>
    <property type="molecule type" value="Genomic_DNA"/>
</dbReference>
<proteinExistence type="predicted"/>
<gene>
    <name evidence="1" type="ORF">KP509_10G045500</name>
</gene>
<evidence type="ECO:0000313" key="1">
    <source>
        <dbReference type="EMBL" id="KAH7427473.1"/>
    </source>
</evidence>
<accession>A0A8T2U0Y7</accession>
<name>A0A8T2U0Y7_CERRI</name>